<sequence>MASWASVWMLSGFAGSRLKSLSWTGVFVVNRIDQIGTDDDVQAEIHQNALWFPETLHFPTLYTCRPQHSEHIMQDPELFVNQCHHEASDAHSTIYFIRLTSSSVFTITFAFHQSSWPKVKAGVKSCQNASLVTKHHVEHRQVIYLGLI</sequence>
<keyword evidence="3" id="KW-1185">Reference proteome</keyword>
<dbReference type="Proteomes" id="UP000762676">
    <property type="component" value="Unassembled WGS sequence"/>
</dbReference>
<dbReference type="AlphaFoldDB" id="A0AAV4EYQ2"/>
<evidence type="ECO:0000313" key="2">
    <source>
        <dbReference type="EMBL" id="GFR65835.1"/>
    </source>
</evidence>
<keyword evidence="1" id="KW-0732">Signal</keyword>
<evidence type="ECO:0000313" key="3">
    <source>
        <dbReference type="Proteomes" id="UP000762676"/>
    </source>
</evidence>
<proteinExistence type="predicted"/>
<feature type="signal peptide" evidence="1">
    <location>
        <begin position="1"/>
        <end position="18"/>
    </location>
</feature>
<gene>
    <name evidence="2" type="ORF">ElyMa_005541700</name>
</gene>
<comment type="caution">
    <text evidence="2">The sequence shown here is derived from an EMBL/GenBank/DDBJ whole genome shotgun (WGS) entry which is preliminary data.</text>
</comment>
<evidence type="ECO:0000256" key="1">
    <source>
        <dbReference type="SAM" id="SignalP"/>
    </source>
</evidence>
<dbReference type="EMBL" id="BMAT01011059">
    <property type="protein sequence ID" value="GFR65835.1"/>
    <property type="molecule type" value="Genomic_DNA"/>
</dbReference>
<organism evidence="2 3">
    <name type="scientific">Elysia marginata</name>
    <dbReference type="NCBI Taxonomy" id="1093978"/>
    <lineage>
        <taxon>Eukaryota</taxon>
        <taxon>Metazoa</taxon>
        <taxon>Spiralia</taxon>
        <taxon>Lophotrochozoa</taxon>
        <taxon>Mollusca</taxon>
        <taxon>Gastropoda</taxon>
        <taxon>Heterobranchia</taxon>
        <taxon>Euthyneura</taxon>
        <taxon>Panpulmonata</taxon>
        <taxon>Sacoglossa</taxon>
        <taxon>Placobranchoidea</taxon>
        <taxon>Plakobranchidae</taxon>
        <taxon>Elysia</taxon>
    </lineage>
</organism>
<protein>
    <recommendedName>
        <fullName evidence="4">Secreted protein</fullName>
    </recommendedName>
</protein>
<reference evidence="2 3" key="1">
    <citation type="journal article" date="2021" name="Elife">
        <title>Chloroplast acquisition without the gene transfer in kleptoplastic sea slugs, Plakobranchus ocellatus.</title>
        <authorList>
            <person name="Maeda T."/>
            <person name="Takahashi S."/>
            <person name="Yoshida T."/>
            <person name="Shimamura S."/>
            <person name="Takaki Y."/>
            <person name="Nagai Y."/>
            <person name="Toyoda A."/>
            <person name="Suzuki Y."/>
            <person name="Arimoto A."/>
            <person name="Ishii H."/>
            <person name="Satoh N."/>
            <person name="Nishiyama T."/>
            <person name="Hasebe M."/>
            <person name="Maruyama T."/>
            <person name="Minagawa J."/>
            <person name="Obokata J."/>
            <person name="Shigenobu S."/>
        </authorList>
    </citation>
    <scope>NUCLEOTIDE SEQUENCE [LARGE SCALE GENOMIC DNA]</scope>
</reference>
<feature type="chain" id="PRO_5043730320" description="Secreted protein" evidence="1">
    <location>
        <begin position="19"/>
        <end position="148"/>
    </location>
</feature>
<accession>A0AAV4EYQ2</accession>
<evidence type="ECO:0008006" key="4">
    <source>
        <dbReference type="Google" id="ProtNLM"/>
    </source>
</evidence>
<name>A0AAV4EYQ2_9GAST</name>